<evidence type="ECO:0000313" key="8">
    <source>
        <dbReference type="EMBL" id="AEU37385.1"/>
    </source>
</evidence>
<gene>
    <name evidence="8" type="ordered locus">AciX8_3082</name>
</gene>
<dbReference type="SUPFAM" id="SSF56935">
    <property type="entry name" value="Porins"/>
    <property type="match status" value="1"/>
</dbReference>
<dbReference type="SUPFAM" id="SSF49464">
    <property type="entry name" value="Carboxypeptidase regulatory domain-like"/>
    <property type="match status" value="1"/>
</dbReference>
<dbReference type="HOGENOM" id="CLU_006298_0_0_0"/>
<dbReference type="GO" id="GO:0015344">
    <property type="term" value="F:siderophore uptake transmembrane transporter activity"/>
    <property type="evidence" value="ECO:0007669"/>
    <property type="project" value="TreeGrafter"/>
</dbReference>
<dbReference type="eggNOG" id="COG1629">
    <property type="taxonomic scope" value="Bacteria"/>
</dbReference>
<keyword evidence="5" id="KW-0472">Membrane</keyword>
<keyword evidence="6" id="KW-0998">Cell outer membrane</keyword>
<dbReference type="PANTHER" id="PTHR30069:SF46">
    <property type="entry name" value="OAR PROTEIN"/>
    <property type="match status" value="1"/>
</dbReference>
<comment type="subcellular location">
    <subcellularLocation>
        <location evidence="1">Cell outer membrane</location>
        <topology evidence="1">Multi-pass membrane protein</topology>
    </subcellularLocation>
</comment>
<accession>G8NS91</accession>
<organism evidence="8 9">
    <name type="scientific">Granulicella mallensis (strain ATCC BAA-1857 / DSM 23137 / MP5ACTX8)</name>
    <dbReference type="NCBI Taxonomy" id="682795"/>
    <lineage>
        <taxon>Bacteria</taxon>
        <taxon>Pseudomonadati</taxon>
        <taxon>Acidobacteriota</taxon>
        <taxon>Terriglobia</taxon>
        <taxon>Terriglobales</taxon>
        <taxon>Acidobacteriaceae</taxon>
        <taxon>Granulicella</taxon>
    </lineage>
</organism>
<dbReference type="PANTHER" id="PTHR30069">
    <property type="entry name" value="TONB-DEPENDENT OUTER MEMBRANE RECEPTOR"/>
    <property type="match status" value="1"/>
</dbReference>
<evidence type="ECO:0000256" key="6">
    <source>
        <dbReference type="ARBA" id="ARBA00023237"/>
    </source>
</evidence>
<dbReference type="Pfam" id="PF13620">
    <property type="entry name" value="CarboxypepD_reg"/>
    <property type="match status" value="1"/>
</dbReference>
<evidence type="ECO:0000256" key="2">
    <source>
        <dbReference type="ARBA" id="ARBA00022448"/>
    </source>
</evidence>
<keyword evidence="9" id="KW-1185">Reference proteome</keyword>
<dbReference type="GO" id="GO:0009279">
    <property type="term" value="C:cell outer membrane"/>
    <property type="evidence" value="ECO:0007669"/>
    <property type="project" value="UniProtKB-SubCell"/>
</dbReference>
<dbReference type="EMBL" id="CP003130">
    <property type="protein sequence ID" value="AEU37385.1"/>
    <property type="molecule type" value="Genomic_DNA"/>
</dbReference>
<reference evidence="8 9" key="1">
    <citation type="submission" date="2011-11" db="EMBL/GenBank/DDBJ databases">
        <title>Complete sequence of Granulicella mallensis MP5ACTX8.</title>
        <authorList>
            <consortium name="US DOE Joint Genome Institute"/>
            <person name="Lucas S."/>
            <person name="Copeland A."/>
            <person name="Lapidus A."/>
            <person name="Cheng J.-F."/>
            <person name="Goodwin L."/>
            <person name="Pitluck S."/>
            <person name="Peters L."/>
            <person name="Lu M."/>
            <person name="Detter J.C."/>
            <person name="Han C."/>
            <person name="Tapia R."/>
            <person name="Land M."/>
            <person name="Hauser L."/>
            <person name="Kyrpides N."/>
            <person name="Ivanova N."/>
            <person name="Mikhailova N."/>
            <person name="Pagani I."/>
            <person name="Rawat S."/>
            <person name="Mannisto M."/>
            <person name="Haggblom M."/>
            <person name="Woyke T."/>
        </authorList>
    </citation>
    <scope>NUCLEOTIDE SEQUENCE [LARGE SCALE GENOMIC DNA]</scope>
    <source>
        <strain evidence="9">ATCC BAA-1857 / DSM 23137 / MP5ACTX8</strain>
    </source>
</reference>
<evidence type="ECO:0000259" key="7">
    <source>
        <dbReference type="Pfam" id="PF25183"/>
    </source>
</evidence>
<keyword evidence="4" id="KW-0812">Transmembrane</keyword>
<evidence type="ECO:0000313" key="9">
    <source>
        <dbReference type="Proteomes" id="UP000007113"/>
    </source>
</evidence>
<dbReference type="InterPro" id="IPR036942">
    <property type="entry name" value="Beta-barrel_TonB_sf"/>
</dbReference>
<dbReference type="InterPro" id="IPR008969">
    <property type="entry name" value="CarboxyPept-like_regulatory"/>
</dbReference>
<evidence type="ECO:0000256" key="5">
    <source>
        <dbReference type="ARBA" id="ARBA00023136"/>
    </source>
</evidence>
<evidence type="ECO:0000256" key="3">
    <source>
        <dbReference type="ARBA" id="ARBA00022452"/>
    </source>
</evidence>
<dbReference type="Gene3D" id="2.40.170.20">
    <property type="entry name" value="TonB-dependent receptor, beta-barrel domain"/>
    <property type="match status" value="1"/>
</dbReference>
<sequence length="1226" mass="131044">MSFVPLCHGLRCSLLDSILLSAGCKTKRTLLLFAISIFTSLRMLAAVGGSITGTVTDATGAVIPAAKLVLVNQAQQTTYRAVSNAQGAYFFLNLPVGRYDLTVTGTGFATKKLTGLVVDTDASLRTDVALAVGGTSDAVTVSGDTNAQVDTSSTHLGEVVSGAEMTALPLNGRSYTDLLSIQPGVAPVSTLLPNAVIMAGVTGGISPSGDENPGNVSINGQRESSNGFMVNGVDVQEHMNGGTSIVPDLDSIEQFRVLTNNFDPEYGNYNGGMITVVTKSGSGQFHGKAFEFFRNTALDARGYFDPTRPAFKQNQYGGTLGGPVTHTRLFFFADYQGTRTTQGISTGNISVPTLAERSGDFSDDGSSFTTTATVNGAQVTVPTVVSGPYLASQVLAPKLGYPVSAGEPYSFTAGESMPIDPNHPDQNPGTYSNTCTSTAQCVFPGLRIPPAAWSAPGKNLLQYIPSPNVGSGQFSTSAFAEVNRDDKGSVRLDADTLLGRISGYYFIDDYTLDNPYPGQQGGASIPGFDALTLGRAQLLSISDTKVIGANAVNDFNVGYLRYANVIGQPKGGLGVSLASQGFTTGAGSSGIYVQAPQFEGVENITFPTFVMGVPITNETQVNNTYYLSDGFSRVFGTHTVKVGGQFHVDQVNEHPNATFNGTFNINGTETGDPYADFLIGTPSNYTQSSGQPFYLRNHYLGFYAQDSWRVRSDLTLNAGVRWDIIEPWSEKNHQLQTYIPGEQSVLFPGAPLGFVVAGDPGVPQTIAPTSYKNFAPRIGLAYAPHFEKGLGRLLFGESGKISIRASYGIFYTAFPGLSAGIMYAVPPFGFNYLSPGPPLLESPFITAASGVNNGQRFPFPFPPHNVSASNPDNNVDWSNFTPIAADPFFYYRNRVPYINNFMLSLQRQITHNLVLTASYVGNQGHHLLTLVSVNPGNPALCLSLQSVGCGPFGEDTTYTTASGQVIQGTRVGQGSNYGENTADKSVANSNYNALETTLKYQRGGSSFLLSYTYAKSIDQGSNLGEQLDPIDPRHSRAISAYDLKHDFVATYSLYLPFDEFLHRVNRWTTGWTLSGTTRFASGLPVTLSDNSDNSLLGTLGNGANNFLLDTPQYLPGPLKINTNGRNGRTAFNTALFPEEIIGQLGNAKRRNFYGPGINNFDTSLQKSIRIQGSKSLDLRLEAFNVFNHAQFFGPASVDGQVEDPNFGKIVSAAAPRLVQLAAKFAF</sequence>
<dbReference type="Proteomes" id="UP000007113">
    <property type="component" value="Chromosome"/>
</dbReference>
<keyword evidence="8" id="KW-0675">Receptor</keyword>
<dbReference type="GO" id="GO:0044718">
    <property type="term" value="P:siderophore transmembrane transport"/>
    <property type="evidence" value="ECO:0007669"/>
    <property type="project" value="TreeGrafter"/>
</dbReference>
<dbReference type="AlphaFoldDB" id="G8NS91"/>
<evidence type="ECO:0000256" key="4">
    <source>
        <dbReference type="ARBA" id="ARBA00022692"/>
    </source>
</evidence>
<keyword evidence="2" id="KW-0813">Transport</keyword>
<protein>
    <submittedName>
        <fullName evidence="8">TonB-dependent receptor plug</fullName>
    </submittedName>
</protein>
<keyword evidence="3" id="KW-1134">Transmembrane beta strand</keyword>
<dbReference type="STRING" id="682795.AciX8_3082"/>
<dbReference type="InterPro" id="IPR039426">
    <property type="entry name" value="TonB-dep_rcpt-like"/>
</dbReference>
<dbReference type="Pfam" id="PF25183">
    <property type="entry name" value="OMP_b-brl_4"/>
    <property type="match status" value="1"/>
</dbReference>
<name>G8NS91_GRAMM</name>
<evidence type="ECO:0000256" key="1">
    <source>
        <dbReference type="ARBA" id="ARBA00004571"/>
    </source>
</evidence>
<dbReference type="Gene3D" id="2.60.40.1120">
    <property type="entry name" value="Carboxypeptidase-like, regulatory domain"/>
    <property type="match status" value="1"/>
</dbReference>
<proteinExistence type="predicted"/>
<dbReference type="KEGG" id="gma:AciX8_3082"/>
<feature type="domain" description="TonB-dependent transporter Oar-like beta-barrel" evidence="7">
    <location>
        <begin position="277"/>
        <end position="1219"/>
    </location>
</feature>
<dbReference type="InterPro" id="IPR057601">
    <property type="entry name" value="Oar-like_b-barrel"/>
</dbReference>